<dbReference type="Pfam" id="PF00021">
    <property type="entry name" value="UPAR_LY6"/>
    <property type="match status" value="1"/>
</dbReference>
<sequence>MEASLAVCILAALLATGSCLQCEVCEGQGTSCTGSMQTCPAGQDSCAIVLTVTTLEGVKTQRIHKRCVTSRQCDAGGVSMNFGQRMTSRTSIVCCVGDACRTTPFTVPPADPKPNGRLCRGCYALHANQCTEAPINCTGSETRCLDAVGTITSGGSLTQMVMKGCVSQSVCDQLQVGSGTVAGMSASLTTAKCTMDSGAAGAAPGAAGPLLPALTGILLLQLLS</sequence>
<dbReference type="Pfam" id="PF02988">
    <property type="entry name" value="PLA2_inh"/>
    <property type="match status" value="1"/>
</dbReference>
<dbReference type="Proteomes" id="UP000765507">
    <property type="component" value="Unassembled WGS sequence"/>
</dbReference>
<dbReference type="InterPro" id="IPR045860">
    <property type="entry name" value="Snake_toxin-like_sf"/>
</dbReference>
<feature type="signal peptide" evidence="5">
    <location>
        <begin position="1"/>
        <end position="19"/>
    </location>
</feature>
<proteinExistence type="inferred from homology"/>
<evidence type="ECO:0000256" key="5">
    <source>
        <dbReference type="SAM" id="SignalP"/>
    </source>
</evidence>
<reference evidence="7 8" key="1">
    <citation type="journal article" date="2020" name="G3 (Bethesda)">
        <title>Draft Genome of the Common Snapping Turtle, Chelydra serpentina, a Model for Phenotypic Plasticity in Reptiles.</title>
        <authorList>
            <person name="Das D."/>
            <person name="Singh S.K."/>
            <person name="Bierstedt J."/>
            <person name="Erickson A."/>
            <person name="Galli G.L.J."/>
            <person name="Crossley D.A. 2nd"/>
            <person name="Rhen T."/>
        </authorList>
    </citation>
    <scope>NUCLEOTIDE SEQUENCE [LARGE SCALE GENOMIC DNA]</scope>
    <source>
        <strain evidence="7">KW</strain>
    </source>
</reference>
<comment type="subcellular location">
    <subcellularLocation>
        <location evidence="1">Secreted</location>
    </subcellularLocation>
</comment>
<dbReference type="SUPFAM" id="SSF57302">
    <property type="entry name" value="Snake toxin-like"/>
    <property type="match status" value="2"/>
</dbReference>
<dbReference type="CDD" id="cd23572">
    <property type="entry name" value="TFP_LU_ECD_PINLYP_rpt2"/>
    <property type="match status" value="1"/>
</dbReference>
<accession>A0A8T1S712</accession>
<dbReference type="InterPro" id="IPR016054">
    <property type="entry name" value="LY6_UPA_recep-like"/>
</dbReference>
<dbReference type="GO" id="GO:0030154">
    <property type="term" value="P:cell differentiation"/>
    <property type="evidence" value="ECO:0007669"/>
    <property type="project" value="UniProtKB-ARBA"/>
</dbReference>
<evidence type="ECO:0000259" key="6">
    <source>
        <dbReference type="SMART" id="SM00134"/>
    </source>
</evidence>
<feature type="domain" description="UPAR/Ly6" evidence="6">
    <location>
        <begin position="20"/>
        <end position="108"/>
    </location>
</feature>
<comment type="caution">
    <text evidence="7">The sequence shown here is derived from an EMBL/GenBank/DDBJ whole genome shotgun (WGS) entry which is preliminary data.</text>
</comment>
<dbReference type="PANTHER" id="PTHR20914:SF30">
    <property type="entry name" value="LY6_PLAUR DOMAIN CONTAINING 9"/>
    <property type="match status" value="1"/>
</dbReference>
<dbReference type="PANTHER" id="PTHR20914">
    <property type="entry name" value="LY6/PLAUR DOMAIN-CONTAINING PROTEIN 8"/>
    <property type="match status" value="1"/>
</dbReference>
<comment type="similarity">
    <text evidence="2">Belongs to the CNF-like-inhibitor family.</text>
</comment>
<evidence type="ECO:0000256" key="4">
    <source>
        <dbReference type="ARBA" id="ARBA00023157"/>
    </source>
</evidence>
<feature type="chain" id="PRO_5035831486" description="UPAR/Ly6 domain-containing protein" evidence="5">
    <location>
        <begin position="20"/>
        <end position="224"/>
    </location>
</feature>
<keyword evidence="3" id="KW-0964">Secreted</keyword>
<evidence type="ECO:0000256" key="2">
    <source>
        <dbReference type="ARBA" id="ARBA00006570"/>
    </source>
</evidence>
<dbReference type="InterPro" id="IPR050918">
    <property type="entry name" value="CNF-like_PLA2_Inhibitor"/>
</dbReference>
<evidence type="ECO:0000256" key="1">
    <source>
        <dbReference type="ARBA" id="ARBA00004613"/>
    </source>
</evidence>
<dbReference type="EMBL" id="JAHGAV010000589">
    <property type="protein sequence ID" value="KAG6924485.1"/>
    <property type="molecule type" value="Genomic_DNA"/>
</dbReference>
<evidence type="ECO:0000313" key="8">
    <source>
        <dbReference type="Proteomes" id="UP000765507"/>
    </source>
</evidence>
<feature type="domain" description="UPAR/Ly6" evidence="6">
    <location>
        <begin position="117"/>
        <end position="211"/>
    </location>
</feature>
<name>A0A8T1S712_CHESE</name>
<keyword evidence="4" id="KW-1015">Disulfide bond</keyword>
<keyword evidence="8" id="KW-1185">Reference proteome</keyword>
<dbReference type="InterPro" id="IPR004126">
    <property type="entry name" value="PLipase_A2_inh_N"/>
</dbReference>
<keyword evidence="5" id="KW-0732">Signal</keyword>
<dbReference type="SMART" id="SM00134">
    <property type="entry name" value="LU"/>
    <property type="match status" value="2"/>
</dbReference>
<dbReference type="OrthoDB" id="9907178at2759"/>
<dbReference type="Gene3D" id="2.10.60.10">
    <property type="entry name" value="CD59"/>
    <property type="match status" value="2"/>
</dbReference>
<gene>
    <name evidence="7" type="ORF">G0U57_017223</name>
</gene>
<dbReference type="GO" id="GO:0005576">
    <property type="term" value="C:extracellular region"/>
    <property type="evidence" value="ECO:0007669"/>
    <property type="project" value="UniProtKB-SubCell"/>
</dbReference>
<dbReference type="AlphaFoldDB" id="A0A8T1S712"/>
<dbReference type="CDD" id="cd23588">
    <property type="entry name" value="TFP_LU_ECD_PLIG"/>
    <property type="match status" value="1"/>
</dbReference>
<evidence type="ECO:0000313" key="7">
    <source>
        <dbReference type="EMBL" id="KAG6924485.1"/>
    </source>
</evidence>
<protein>
    <recommendedName>
        <fullName evidence="6">UPAR/Ly6 domain-containing protein</fullName>
    </recommendedName>
</protein>
<organism evidence="7 8">
    <name type="scientific">Chelydra serpentina</name>
    <name type="common">Snapping turtle</name>
    <name type="synonym">Testudo serpentina</name>
    <dbReference type="NCBI Taxonomy" id="8475"/>
    <lineage>
        <taxon>Eukaryota</taxon>
        <taxon>Metazoa</taxon>
        <taxon>Chordata</taxon>
        <taxon>Craniata</taxon>
        <taxon>Vertebrata</taxon>
        <taxon>Euteleostomi</taxon>
        <taxon>Archelosauria</taxon>
        <taxon>Testudinata</taxon>
        <taxon>Testudines</taxon>
        <taxon>Cryptodira</taxon>
        <taxon>Durocryptodira</taxon>
        <taxon>Americhelydia</taxon>
        <taxon>Chelydroidea</taxon>
        <taxon>Chelydridae</taxon>
        <taxon>Chelydra</taxon>
    </lineage>
</organism>
<dbReference type="GO" id="GO:0004859">
    <property type="term" value="F:phospholipase inhibitor activity"/>
    <property type="evidence" value="ECO:0007669"/>
    <property type="project" value="InterPro"/>
</dbReference>
<evidence type="ECO:0000256" key="3">
    <source>
        <dbReference type="ARBA" id="ARBA00022525"/>
    </source>
</evidence>